<feature type="domain" description="HTH lysR-type" evidence="5">
    <location>
        <begin position="1"/>
        <end position="58"/>
    </location>
</feature>
<name>A0ABV6DSA1_9BACL</name>
<evidence type="ECO:0000313" key="7">
    <source>
        <dbReference type="Proteomes" id="UP001589776"/>
    </source>
</evidence>
<keyword evidence="2" id="KW-0805">Transcription regulation</keyword>
<comment type="similarity">
    <text evidence="1">Belongs to the LysR transcriptional regulatory family.</text>
</comment>
<evidence type="ECO:0000256" key="1">
    <source>
        <dbReference type="ARBA" id="ARBA00009437"/>
    </source>
</evidence>
<dbReference type="EMBL" id="JBHLWN010000098">
    <property type="protein sequence ID" value="MFC0215536.1"/>
    <property type="molecule type" value="Genomic_DNA"/>
</dbReference>
<dbReference type="PANTHER" id="PTHR30346">
    <property type="entry name" value="TRANSCRIPTIONAL DUAL REGULATOR HCAR-RELATED"/>
    <property type="match status" value="1"/>
</dbReference>
<evidence type="ECO:0000256" key="2">
    <source>
        <dbReference type="ARBA" id="ARBA00023015"/>
    </source>
</evidence>
<keyword evidence="4" id="KW-0804">Transcription</keyword>
<dbReference type="Pfam" id="PF03466">
    <property type="entry name" value="LysR_substrate"/>
    <property type="match status" value="1"/>
</dbReference>
<evidence type="ECO:0000256" key="3">
    <source>
        <dbReference type="ARBA" id="ARBA00023125"/>
    </source>
</evidence>
<dbReference type="CDD" id="cd05466">
    <property type="entry name" value="PBP2_LTTR_substrate"/>
    <property type="match status" value="1"/>
</dbReference>
<comment type="caution">
    <text evidence="6">The sequence shown here is derived from an EMBL/GenBank/DDBJ whole genome shotgun (WGS) entry which is preliminary data.</text>
</comment>
<dbReference type="Gene3D" id="1.10.10.10">
    <property type="entry name" value="Winged helix-like DNA-binding domain superfamily/Winged helix DNA-binding domain"/>
    <property type="match status" value="1"/>
</dbReference>
<reference evidence="6 7" key="1">
    <citation type="submission" date="2024-09" db="EMBL/GenBank/DDBJ databases">
        <authorList>
            <person name="Sun Q."/>
            <person name="Mori K."/>
        </authorList>
    </citation>
    <scope>NUCLEOTIDE SEQUENCE [LARGE SCALE GENOMIC DNA]</scope>
    <source>
        <strain evidence="6 7">CCM 7759</strain>
    </source>
</reference>
<evidence type="ECO:0000256" key="4">
    <source>
        <dbReference type="ARBA" id="ARBA00023163"/>
    </source>
</evidence>
<evidence type="ECO:0000313" key="6">
    <source>
        <dbReference type="EMBL" id="MFC0215536.1"/>
    </source>
</evidence>
<keyword evidence="7" id="KW-1185">Reference proteome</keyword>
<dbReference type="RefSeq" id="WP_377472985.1">
    <property type="nucleotide sequence ID" value="NZ_JBHLWN010000098.1"/>
</dbReference>
<dbReference type="InterPro" id="IPR005119">
    <property type="entry name" value="LysR_subst-bd"/>
</dbReference>
<protein>
    <submittedName>
        <fullName evidence="6">LysR family transcriptional regulator</fullName>
    </submittedName>
</protein>
<accession>A0ABV6DSA1</accession>
<dbReference type="PANTHER" id="PTHR30346:SF0">
    <property type="entry name" value="HCA OPERON TRANSCRIPTIONAL ACTIVATOR HCAR"/>
    <property type="match status" value="1"/>
</dbReference>
<dbReference type="PROSITE" id="PS50931">
    <property type="entry name" value="HTH_LYSR"/>
    <property type="match status" value="1"/>
</dbReference>
<proteinExistence type="inferred from homology"/>
<dbReference type="Proteomes" id="UP001589776">
    <property type="component" value="Unassembled WGS sequence"/>
</dbReference>
<dbReference type="SUPFAM" id="SSF46785">
    <property type="entry name" value="Winged helix' DNA-binding domain"/>
    <property type="match status" value="1"/>
</dbReference>
<dbReference type="Pfam" id="PF00126">
    <property type="entry name" value="HTH_1"/>
    <property type="match status" value="1"/>
</dbReference>
<evidence type="ECO:0000259" key="5">
    <source>
        <dbReference type="PROSITE" id="PS50931"/>
    </source>
</evidence>
<dbReference type="Gene3D" id="3.40.190.10">
    <property type="entry name" value="Periplasmic binding protein-like II"/>
    <property type="match status" value="2"/>
</dbReference>
<gene>
    <name evidence="6" type="ORF">ACFFK0_24380</name>
</gene>
<dbReference type="SUPFAM" id="SSF53850">
    <property type="entry name" value="Periplasmic binding protein-like II"/>
    <property type="match status" value="1"/>
</dbReference>
<dbReference type="InterPro" id="IPR036390">
    <property type="entry name" value="WH_DNA-bd_sf"/>
</dbReference>
<organism evidence="6 7">
    <name type="scientific">Paenibacillus chartarius</name>
    <dbReference type="NCBI Taxonomy" id="747481"/>
    <lineage>
        <taxon>Bacteria</taxon>
        <taxon>Bacillati</taxon>
        <taxon>Bacillota</taxon>
        <taxon>Bacilli</taxon>
        <taxon>Bacillales</taxon>
        <taxon>Paenibacillaceae</taxon>
        <taxon>Paenibacillus</taxon>
    </lineage>
</organism>
<sequence>MNTEFLRGFVEIARRKSIAKASEALHLTHTALSKQLQSLEKQLDVRLVTRSSSGVELTEAGQLVYEEAVHVLERLSTLNEALGAHREWSRLTIATLPDIAARYLSSAALSELKKQGREVELALHHATQEAYESLLQGVVDVLVAERVSKHPSVWMTDLYREPLFAVMPADHTMAARSLLSLEELSRERLILYPYGCTIRAKLTSLFEASGLPMNIATEIGFHEMILGYVTSGSGMTVLPESLVWHVAPSRIRILPLDDADACRTIAVASLQPDKAAKLLPHLRQAFTAAPTLATPKI</sequence>
<dbReference type="InterPro" id="IPR036388">
    <property type="entry name" value="WH-like_DNA-bd_sf"/>
</dbReference>
<dbReference type="InterPro" id="IPR000847">
    <property type="entry name" value="LysR_HTH_N"/>
</dbReference>
<keyword evidence="3" id="KW-0238">DNA-binding</keyword>